<proteinExistence type="predicted"/>
<name>A0ABD0UTK5_DENTH</name>
<dbReference type="EMBL" id="JANQDX010000011">
    <property type="protein sequence ID" value="KAL0916081.1"/>
    <property type="molecule type" value="Genomic_DNA"/>
</dbReference>
<reference evidence="2 3" key="1">
    <citation type="journal article" date="2024" name="Plant Biotechnol. J.">
        <title>Dendrobium thyrsiflorum genome and its molecular insights into genes involved in important horticultural traits.</title>
        <authorList>
            <person name="Chen B."/>
            <person name="Wang J.Y."/>
            <person name="Zheng P.J."/>
            <person name="Li K.L."/>
            <person name="Liang Y.M."/>
            <person name="Chen X.F."/>
            <person name="Zhang C."/>
            <person name="Zhao X."/>
            <person name="He X."/>
            <person name="Zhang G.Q."/>
            <person name="Liu Z.J."/>
            <person name="Xu Q."/>
        </authorList>
    </citation>
    <scope>NUCLEOTIDE SEQUENCE [LARGE SCALE GENOMIC DNA]</scope>
    <source>
        <strain evidence="2">GZMU011</strain>
    </source>
</reference>
<feature type="compositionally biased region" description="Basic and acidic residues" evidence="1">
    <location>
        <begin position="162"/>
        <end position="201"/>
    </location>
</feature>
<dbReference type="AlphaFoldDB" id="A0ABD0UTK5"/>
<comment type="caution">
    <text evidence="2">The sequence shown here is derived from an EMBL/GenBank/DDBJ whole genome shotgun (WGS) entry which is preliminary data.</text>
</comment>
<organism evidence="2 3">
    <name type="scientific">Dendrobium thyrsiflorum</name>
    <name type="common">Pinecone-like raceme dendrobium</name>
    <name type="synonym">Orchid</name>
    <dbReference type="NCBI Taxonomy" id="117978"/>
    <lineage>
        <taxon>Eukaryota</taxon>
        <taxon>Viridiplantae</taxon>
        <taxon>Streptophyta</taxon>
        <taxon>Embryophyta</taxon>
        <taxon>Tracheophyta</taxon>
        <taxon>Spermatophyta</taxon>
        <taxon>Magnoliopsida</taxon>
        <taxon>Liliopsida</taxon>
        <taxon>Asparagales</taxon>
        <taxon>Orchidaceae</taxon>
        <taxon>Epidendroideae</taxon>
        <taxon>Malaxideae</taxon>
        <taxon>Dendrobiinae</taxon>
        <taxon>Dendrobium</taxon>
    </lineage>
</organism>
<evidence type="ECO:0000256" key="1">
    <source>
        <dbReference type="SAM" id="MobiDB-lite"/>
    </source>
</evidence>
<feature type="region of interest" description="Disordered" evidence="1">
    <location>
        <begin position="141"/>
        <end position="259"/>
    </location>
</feature>
<keyword evidence="3" id="KW-1185">Reference proteome</keyword>
<sequence>MGVKKDGNRGVGFGGAYVVRYRVRFLVVDALDLVADAEGKESDQAAAAHNRDELKPGQSQKIGFDRILVSRHRTFTFFPSWTYSSCVALLQKKKAFKHCNGRSGILIQIGADNPLRELGENVGDHLSTPMICPLAYHGPLERTESTDSSSSKAHIIKPMPSKFDRTPLEADMEPTPKEPSPKAGDEDLKNDDPPDDDRHSSLEPPADVSILEQKQEVNVKSDDESKPDDVGTSLQPAQGNGSDGNTEGSDVLMEEAQDA</sequence>
<evidence type="ECO:0000313" key="2">
    <source>
        <dbReference type="EMBL" id="KAL0916081.1"/>
    </source>
</evidence>
<evidence type="ECO:0000313" key="3">
    <source>
        <dbReference type="Proteomes" id="UP001552299"/>
    </source>
</evidence>
<feature type="compositionally biased region" description="Basic and acidic residues" evidence="1">
    <location>
        <begin position="213"/>
        <end position="229"/>
    </location>
</feature>
<protein>
    <submittedName>
        <fullName evidence="2">Uncharacterized protein</fullName>
    </submittedName>
</protein>
<gene>
    <name evidence="2" type="ORF">M5K25_013563</name>
</gene>
<accession>A0ABD0UTK5</accession>
<feature type="compositionally biased region" description="Polar residues" evidence="1">
    <location>
        <begin position="232"/>
        <end position="248"/>
    </location>
</feature>
<dbReference type="Proteomes" id="UP001552299">
    <property type="component" value="Unassembled WGS sequence"/>
</dbReference>